<protein>
    <submittedName>
        <fullName evidence="1">Uncharacterized protein</fullName>
    </submittedName>
</protein>
<sequence>MKPLLLIGLDHHHCVLAHIPHFSGEGLPRMLLPFPGSTDVHDRPVTKLCNAQTTDCHLPSHRLCRLISLCPLR</sequence>
<reference evidence="1" key="1">
    <citation type="journal article" date="2020" name="Stud. Mycol.">
        <title>101 Dothideomycetes genomes: a test case for predicting lifestyles and emergence of pathogens.</title>
        <authorList>
            <person name="Haridas S."/>
            <person name="Albert R."/>
            <person name="Binder M."/>
            <person name="Bloem J."/>
            <person name="Labutti K."/>
            <person name="Salamov A."/>
            <person name="Andreopoulos B."/>
            <person name="Baker S."/>
            <person name="Barry K."/>
            <person name="Bills G."/>
            <person name="Bluhm B."/>
            <person name="Cannon C."/>
            <person name="Castanera R."/>
            <person name="Culley D."/>
            <person name="Daum C."/>
            <person name="Ezra D."/>
            <person name="Gonzalez J."/>
            <person name="Henrissat B."/>
            <person name="Kuo A."/>
            <person name="Liang C."/>
            <person name="Lipzen A."/>
            <person name="Lutzoni F."/>
            <person name="Magnuson J."/>
            <person name="Mondo S."/>
            <person name="Nolan M."/>
            <person name="Ohm R."/>
            <person name="Pangilinan J."/>
            <person name="Park H.-J."/>
            <person name="Ramirez L."/>
            <person name="Alfaro M."/>
            <person name="Sun H."/>
            <person name="Tritt A."/>
            <person name="Yoshinaga Y."/>
            <person name="Zwiers L.-H."/>
            <person name="Turgeon B."/>
            <person name="Goodwin S."/>
            <person name="Spatafora J."/>
            <person name="Crous P."/>
            <person name="Grigoriev I."/>
        </authorList>
    </citation>
    <scope>NUCLEOTIDE SEQUENCE</scope>
    <source>
        <strain evidence="1">CBS 130266</strain>
    </source>
</reference>
<name>A0A9P4NMT8_9PEZI</name>
<evidence type="ECO:0000313" key="1">
    <source>
        <dbReference type="EMBL" id="KAF2428055.1"/>
    </source>
</evidence>
<dbReference type="EMBL" id="MU007056">
    <property type="protein sequence ID" value="KAF2428055.1"/>
    <property type="molecule type" value="Genomic_DNA"/>
</dbReference>
<proteinExistence type="predicted"/>
<organism evidence="1 2">
    <name type="scientific">Tothia fuscella</name>
    <dbReference type="NCBI Taxonomy" id="1048955"/>
    <lineage>
        <taxon>Eukaryota</taxon>
        <taxon>Fungi</taxon>
        <taxon>Dikarya</taxon>
        <taxon>Ascomycota</taxon>
        <taxon>Pezizomycotina</taxon>
        <taxon>Dothideomycetes</taxon>
        <taxon>Pleosporomycetidae</taxon>
        <taxon>Venturiales</taxon>
        <taxon>Cylindrosympodiaceae</taxon>
        <taxon>Tothia</taxon>
    </lineage>
</organism>
<comment type="caution">
    <text evidence="1">The sequence shown here is derived from an EMBL/GenBank/DDBJ whole genome shotgun (WGS) entry which is preliminary data.</text>
</comment>
<dbReference type="Proteomes" id="UP000800235">
    <property type="component" value="Unassembled WGS sequence"/>
</dbReference>
<evidence type="ECO:0000313" key="2">
    <source>
        <dbReference type="Proteomes" id="UP000800235"/>
    </source>
</evidence>
<keyword evidence="2" id="KW-1185">Reference proteome</keyword>
<gene>
    <name evidence="1" type="ORF">EJ08DRAFT_327664</name>
</gene>
<accession>A0A9P4NMT8</accession>
<dbReference type="AlphaFoldDB" id="A0A9P4NMT8"/>